<dbReference type="AlphaFoldDB" id="A0AAV4BCQ5"/>
<protein>
    <submittedName>
        <fullName evidence="2">Uncharacterized protein</fullName>
    </submittedName>
</protein>
<name>A0AAV4BCQ5_9GAST</name>
<proteinExistence type="predicted"/>
<gene>
    <name evidence="2" type="ORF">PoB_004383800</name>
</gene>
<evidence type="ECO:0000313" key="3">
    <source>
        <dbReference type="Proteomes" id="UP000735302"/>
    </source>
</evidence>
<comment type="caution">
    <text evidence="2">The sequence shown here is derived from an EMBL/GenBank/DDBJ whole genome shotgun (WGS) entry which is preliminary data.</text>
</comment>
<dbReference type="Proteomes" id="UP000735302">
    <property type="component" value="Unassembled WGS sequence"/>
</dbReference>
<evidence type="ECO:0000256" key="1">
    <source>
        <dbReference type="SAM" id="MobiDB-lite"/>
    </source>
</evidence>
<sequence length="73" mass="8347">MDSSHRERQQNGRKIEKQTNEERESQGGECGELSGDWLSLSELQSGEIQQQQQQQQQEAKMAMLLARCLKGVQ</sequence>
<keyword evidence="3" id="KW-1185">Reference proteome</keyword>
<organism evidence="2 3">
    <name type="scientific">Plakobranchus ocellatus</name>
    <dbReference type="NCBI Taxonomy" id="259542"/>
    <lineage>
        <taxon>Eukaryota</taxon>
        <taxon>Metazoa</taxon>
        <taxon>Spiralia</taxon>
        <taxon>Lophotrochozoa</taxon>
        <taxon>Mollusca</taxon>
        <taxon>Gastropoda</taxon>
        <taxon>Heterobranchia</taxon>
        <taxon>Euthyneura</taxon>
        <taxon>Panpulmonata</taxon>
        <taxon>Sacoglossa</taxon>
        <taxon>Placobranchoidea</taxon>
        <taxon>Plakobranchidae</taxon>
        <taxon>Plakobranchus</taxon>
    </lineage>
</organism>
<accession>A0AAV4BCQ5</accession>
<feature type="region of interest" description="Disordered" evidence="1">
    <location>
        <begin position="1"/>
        <end position="36"/>
    </location>
</feature>
<dbReference type="EMBL" id="BLXT01004774">
    <property type="protein sequence ID" value="GFO17333.1"/>
    <property type="molecule type" value="Genomic_DNA"/>
</dbReference>
<reference evidence="2 3" key="1">
    <citation type="journal article" date="2021" name="Elife">
        <title>Chloroplast acquisition without the gene transfer in kleptoplastic sea slugs, Plakobranchus ocellatus.</title>
        <authorList>
            <person name="Maeda T."/>
            <person name="Takahashi S."/>
            <person name="Yoshida T."/>
            <person name="Shimamura S."/>
            <person name="Takaki Y."/>
            <person name="Nagai Y."/>
            <person name="Toyoda A."/>
            <person name="Suzuki Y."/>
            <person name="Arimoto A."/>
            <person name="Ishii H."/>
            <person name="Satoh N."/>
            <person name="Nishiyama T."/>
            <person name="Hasebe M."/>
            <person name="Maruyama T."/>
            <person name="Minagawa J."/>
            <person name="Obokata J."/>
            <person name="Shigenobu S."/>
        </authorList>
    </citation>
    <scope>NUCLEOTIDE SEQUENCE [LARGE SCALE GENOMIC DNA]</scope>
</reference>
<feature type="compositionally biased region" description="Basic and acidic residues" evidence="1">
    <location>
        <begin position="1"/>
        <end position="26"/>
    </location>
</feature>
<evidence type="ECO:0000313" key="2">
    <source>
        <dbReference type="EMBL" id="GFO17333.1"/>
    </source>
</evidence>